<organism evidence="3 4">
    <name type="scientific">Rathayibacter caricis DSM 15933</name>
    <dbReference type="NCBI Taxonomy" id="1328867"/>
    <lineage>
        <taxon>Bacteria</taxon>
        <taxon>Bacillati</taxon>
        <taxon>Actinomycetota</taxon>
        <taxon>Actinomycetes</taxon>
        <taxon>Micrococcales</taxon>
        <taxon>Microbacteriaceae</taxon>
        <taxon>Rathayibacter</taxon>
    </lineage>
</organism>
<gene>
    <name evidence="3" type="ORF">C1I63_00765</name>
</gene>
<feature type="compositionally biased region" description="Basic and acidic residues" evidence="1">
    <location>
        <begin position="1"/>
        <end position="11"/>
    </location>
</feature>
<dbReference type="AlphaFoldDB" id="A0A2T4UYA9"/>
<feature type="region of interest" description="Disordered" evidence="1">
    <location>
        <begin position="73"/>
        <end position="123"/>
    </location>
</feature>
<feature type="compositionally biased region" description="Basic residues" evidence="1">
    <location>
        <begin position="85"/>
        <end position="99"/>
    </location>
</feature>
<evidence type="ECO:0000259" key="2">
    <source>
        <dbReference type="Pfam" id="PF00561"/>
    </source>
</evidence>
<dbReference type="GO" id="GO:0003824">
    <property type="term" value="F:catalytic activity"/>
    <property type="evidence" value="ECO:0007669"/>
    <property type="project" value="UniProtKB-ARBA"/>
</dbReference>
<dbReference type="PRINTS" id="PR00111">
    <property type="entry name" value="ABHYDROLASE"/>
</dbReference>
<dbReference type="Gene3D" id="3.40.50.1820">
    <property type="entry name" value="alpha/beta hydrolase"/>
    <property type="match status" value="1"/>
</dbReference>
<dbReference type="InterPro" id="IPR029058">
    <property type="entry name" value="AB_hydrolase_fold"/>
</dbReference>
<dbReference type="Pfam" id="PF00561">
    <property type="entry name" value="Abhydrolase_1"/>
    <property type="match status" value="1"/>
</dbReference>
<feature type="region of interest" description="Disordered" evidence="1">
    <location>
        <begin position="1"/>
        <end position="58"/>
    </location>
</feature>
<dbReference type="EMBL" id="PZPL01000001">
    <property type="protein sequence ID" value="PTL74531.1"/>
    <property type="molecule type" value="Genomic_DNA"/>
</dbReference>
<protein>
    <recommendedName>
        <fullName evidence="2">AB hydrolase-1 domain-containing protein</fullName>
    </recommendedName>
</protein>
<accession>A0A2T4UYA9</accession>
<dbReference type="SUPFAM" id="SSF53474">
    <property type="entry name" value="alpha/beta-Hydrolases"/>
    <property type="match status" value="1"/>
</dbReference>
<dbReference type="PANTHER" id="PTHR43798:SF33">
    <property type="entry name" value="HYDROLASE, PUTATIVE (AFU_ORTHOLOGUE AFUA_2G14860)-RELATED"/>
    <property type="match status" value="1"/>
</dbReference>
<proteinExistence type="predicted"/>
<dbReference type="GO" id="GO:0016020">
    <property type="term" value="C:membrane"/>
    <property type="evidence" value="ECO:0007669"/>
    <property type="project" value="TreeGrafter"/>
</dbReference>
<reference evidence="3 4" key="1">
    <citation type="submission" date="2018-03" db="EMBL/GenBank/DDBJ databases">
        <title>Bacteriophage NCPPB3778 and a type I-E CRISPR drive the evolution of the US Biological Select Agent, Rathayibacter toxicus.</title>
        <authorList>
            <person name="Davis E.W.II."/>
            <person name="Tabima J.F."/>
            <person name="Weisberg A.J."/>
            <person name="Dantas Lopes L."/>
            <person name="Wiseman M.S."/>
            <person name="Wiseman M.S."/>
            <person name="Pupko T."/>
            <person name="Belcher M.S."/>
            <person name="Sechler A.J."/>
            <person name="Tancos M.A."/>
            <person name="Schroeder B.K."/>
            <person name="Murray T.D."/>
            <person name="Luster D.G."/>
            <person name="Schneider W.L."/>
            <person name="Rogers E."/>
            <person name="Andreote F.D."/>
            <person name="Grunwald N.J."/>
            <person name="Putnam M.L."/>
            <person name="Chang J.H."/>
        </authorList>
    </citation>
    <scope>NUCLEOTIDE SEQUENCE [LARGE SCALE GENOMIC DNA]</scope>
    <source>
        <strain evidence="3 4">DSM 15933</strain>
    </source>
</reference>
<sequence>MGAPRARDRTQQHPLPREPGATPPRHPRRHRPARGRPAGALRDQDHDQALAQHPAPLPPAGLLAAVRARGRAHAGRLGAAPRLRPDRRRARVPLGRPRRGRDPRPGPPRGHADGRAARENPRGRAVTVLLLHGLGGDRSQPLGLLRPALPAGSEVIAPDVRAHGASELLGSSADFSLDSLADEVTEQVVRAGAAHKPLTVLGISMGAAIALRLAARRFLPIDRAVFVRPAFTSEPLPENLAVFPVLAQLLHDHGAKRGERVFRASGLFHRAQEESPAGAEALAQQFRAPKAEERAVRLAEIPRNAAYRDSTELAQVIARTLVIAAERDPVHPVAVAEQWARGLPEARLERVPPRDDGQQRQTELLRGHVRDWLAQS</sequence>
<name>A0A2T4UYA9_9MICO</name>
<feature type="compositionally biased region" description="Low complexity" evidence="1">
    <location>
        <begin position="49"/>
        <end position="58"/>
    </location>
</feature>
<dbReference type="InterPro" id="IPR000073">
    <property type="entry name" value="AB_hydrolase_1"/>
</dbReference>
<evidence type="ECO:0000313" key="3">
    <source>
        <dbReference type="EMBL" id="PTL74531.1"/>
    </source>
</evidence>
<evidence type="ECO:0000256" key="1">
    <source>
        <dbReference type="SAM" id="MobiDB-lite"/>
    </source>
</evidence>
<keyword evidence="4" id="KW-1185">Reference proteome</keyword>
<feature type="compositionally biased region" description="Basic residues" evidence="1">
    <location>
        <begin position="25"/>
        <end position="34"/>
    </location>
</feature>
<dbReference type="PANTHER" id="PTHR43798">
    <property type="entry name" value="MONOACYLGLYCEROL LIPASE"/>
    <property type="match status" value="1"/>
</dbReference>
<feature type="compositionally biased region" description="Basic and acidic residues" evidence="1">
    <location>
        <begin position="100"/>
        <end position="122"/>
    </location>
</feature>
<evidence type="ECO:0000313" key="4">
    <source>
        <dbReference type="Proteomes" id="UP000241085"/>
    </source>
</evidence>
<dbReference type="InterPro" id="IPR050266">
    <property type="entry name" value="AB_hydrolase_sf"/>
</dbReference>
<dbReference type="Proteomes" id="UP000241085">
    <property type="component" value="Unassembled WGS sequence"/>
</dbReference>
<comment type="caution">
    <text evidence="3">The sequence shown here is derived from an EMBL/GenBank/DDBJ whole genome shotgun (WGS) entry which is preliminary data.</text>
</comment>
<feature type="domain" description="AB hydrolase-1" evidence="2">
    <location>
        <begin position="127"/>
        <end position="353"/>
    </location>
</feature>